<sequence>MRRLRRRSRSCRRLRRGFRLGLLSFAELEGGVFRFTPLKPLILGVGVVFFLATLLRLSVQFSTALFVGLSPLLGTFGHLLRTLAYAFGNGR</sequence>
<reference evidence="2 3" key="1">
    <citation type="journal article" date="2009" name="Stand. Genomic Sci.">
        <title>Complete genome sequence of Saccharomonospora viridis type strain (P101).</title>
        <authorList>
            <person name="Pati A."/>
            <person name="Sikorski J."/>
            <person name="Nolan M."/>
            <person name="Lapidus A."/>
            <person name="Copeland A."/>
            <person name="Glavina Del Rio T."/>
            <person name="Lucas S."/>
            <person name="Chen F."/>
            <person name="Tice H."/>
            <person name="Pitluck S."/>
            <person name="Cheng J.F."/>
            <person name="Chertkov O."/>
            <person name="Brettin T."/>
            <person name="Han C."/>
            <person name="Detter J.C."/>
            <person name="Kuske C."/>
            <person name="Bruce D."/>
            <person name="Goodwin L."/>
            <person name="Chain P."/>
            <person name="D'haeseleer P."/>
            <person name="Chen A."/>
            <person name="Palaniappan K."/>
            <person name="Ivanova N."/>
            <person name="Mavromatis K."/>
            <person name="Mikhailova N."/>
            <person name="Rohde M."/>
            <person name="Tindall B.J."/>
            <person name="Goker M."/>
            <person name="Bristow J."/>
            <person name="Eisen J.A."/>
            <person name="Markowitz V."/>
            <person name="Hugenholtz P."/>
            <person name="Kyrpides N.C."/>
            <person name="Klenk H.P."/>
        </authorList>
    </citation>
    <scope>NUCLEOTIDE SEQUENCE [LARGE SCALE GENOMIC DNA]</scope>
    <source>
        <strain evidence="3">ATCC 15386 / DSM 43017 / JCM 3036 / NBRC 12207 / P101</strain>
    </source>
</reference>
<dbReference type="Proteomes" id="UP000000841">
    <property type="component" value="Chromosome"/>
</dbReference>
<keyword evidence="1" id="KW-1133">Transmembrane helix</keyword>
<accession>C7MU01</accession>
<feature type="transmembrane region" description="Helical" evidence="1">
    <location>
        <begin position="40"/>
        <end position="57"/>
    </location>
</feature>
<organism evidence="2 3">
    <name type="scientific">Saccharomonospora viridis (strain ATCC 15386 / DSM 43017 / JCM 3036 / CCUG 5913 / NBRC 12207 / NCIMB 9602 / P101)</name>
    <name type="common">Thermoactinomyces viridis</name>
    <dbReference type="NCBI Taxonomy" id="471857"/>
    <lineage>
        <taxon>Bacteria</taxon>
        <taxon>Bacillati</taxon>
        <taxon>Actinomycetota</taxon>
        <taxon>Actinomycetes</taxon>
        <taxon>Pseudonocardiales</taxon>
        <taxon>Pseudonocardiaceae</taxon>
        <taxon>Saccharomonospora</taxon>
    </lineage>
</organism>
<dbReference type="EMBL" id="CP001683">
    <property type="protein sequence ID" value="ACU95529.1"/>
    <property type="molecule type" value="Genomic_DNA"/>
</dbReference>
<evidence type="ECO:0000313" key="2">
    <source>
        <dbReference type="EMBL" id="ACU95529.1"/>
    </source>
</evidence>
<dbReference type="KEGG" id="svi:Svir_04540"/>
<dbReference type="HOGENOM" id="CLU_2425146_0_0_11"/>
<dbReference type="AlphaFoldDB" id="C7MU01"/>
<name>C7MU01_SACVD</name>
<gene>
    <name evidence="2" type="ordered locus">Svir_04540</name>
</gene>
<protein>
    <submittedName>
        <fullName evidence="2">Uncharacterized protein</fullName>
    </submittedName>
</protein>
<keyword evidence="3" id="KW-1185">Reference proteome</keyword>
<proteinExistence type="predicted"/>
<keyword evidence="1" id="KW-0472">Membrane</keyword>
<evidence type="ECO:0000313" key="3">
    <source>
        <dbReference type="Proteomes" id="UP000000841"/>
    </source>
</evidence>
<feature type="transmembrane region" description="Helical" evidence="1">
    <location>
        <begin position="64"/>
        <end position="87"/>
    </location>
</feature>
<evidence type="ECO:0000256" key="1">
    <source>
        <dbReference type="SAM" id="Phobius"/>
    </source>
</evidence>
<keyword evidence="1" id="KW-0812">Transmembrane</keyword>